<proteinExistence type="predicted"/>
<dbReference type="EMBL" id="JAPFFF010000009">
    <property type="protein sequence ID" value="KAK8882266.1"/>
    <property type="molecule type" value="Genomic_DNA"/>
</dbReference>
<dbReference type="InterPro" id="IPR015940">
    <property type="entry name" value="UBA"/>
</dbReference>
<dbReference type="Proteomes" id="UP001470230">
    <property type="component" value="Unassembled WGS sequence"/>
</dbReference>
<evidence type="ECO:0000259" key="2">
    <source>
        <dbReference type="PROSITE" id="PS50030"/>
    </source>
</evidence>
<dbReference type="PANTHER" id="PTHR10621:SF0">
    <property type="entry name" value="UV EXCISION REPAIR PROTEIN RAD23"/>
    <property type="match status" value="1"/>
</dbReference>
<evidence type="ECO:0000313" key="4">
    <source>
        <dbReference type="EMBL" id="KAK8882266.1"/>
    </source>
</evidence>
<dbReference type="SUPFAM" id="SSF54236">
    <property type="entry name" value="Ubiquitin-like"/>
    <property type="match status" value="1"/>
</dbReference>
<name>A0ABR2JTQ4_9EUKA</name>
<evidence type="ECO:0000256" key="1">
    <source>
        <dbReference type="SAM" id="MobiDB-lite"/>
    </source>
</evidence>
<feature type="compositionally biased region" description="Low complexity" evidence="1">
    <location>
        <begin position="235"/>
        <end position="253"/>
    </location>
</feature>
<evidence type="ECO:0008006" key="6">
    <source>
        <dbReference type="Google" id="ProtNLM"/>
    </source>
</evidence>
<sequence>MDVYFQQVAKKETFVLRFDENATVKDAKEELSRSQNVPLPGMKLLYKSKIVQDTARLADMQTTQKTPITFYIKKADPKIQTSPQASPQSSATTPQPTTVPVQTPTPQPTTDPSPSLQQPSPSLQQPSPSLQQPSPSLQQPSPQPFAQPPTQPFQPGPSPFNPPSFNQPSPQPSFNPPSFNQPSPQPSFNPPSFNQPSPQPSFNPPSFNQPSPQPSFNPPSFNQPSPQPFPPPNQSFPSPSGQSPFQPPSGSQQAPLRPSRPVYDVDHPIIINEEDPQNPYRSLSKEEALAILTEMGFEESQCLEALRLTKGIVNYAQHLLIEDDVSEQGLAKIFPRQELDQQTTLQILQSISENPAAVQAIRNGQPITINIRGAQRQISIPADVFEQFLQAKQSGMLGAGGYGGMGAGGFGGGMGAGGMGAGGMGAGGMGAGGMGAGGFGGGMGAGGMGAGGFGGGLGTGGYGSGMGAGGYGGGMGAGGMGAGGFGGGMGAGGMGAGGFGGGMGAGGYGGGMGAGGFDGGQLTQQEQLQIQRQFAQLISRFSQSEQNDIKTLISEGFDPYSVIQYYDAADKDIENARELLKTCID</sequence>
<dbReference type="SMART" id="SM00165">
    <property type="entry name" value="UBA"/>
    <property type="match status" value="2"/>
</dbReference>
<comment type="caution">
    <text evidence="4">The sequence shown here is derived from an EMBL/GenBank/DDBJ whole genome shotgun (WGS) entry which is preliminary data.</text>
</comment>
<dbReference type="SUPFAM" id="SSF46934">
    <property type="entry name" value="UBA-like"/>
    <property type="match status" value="1"/>
</dbReference>
<dbReference type="Pfam" id="PF00627">
    <property type="entry name" value="UBA"/>
    <property type="match status" value="1"/>
</dbReference>
<accession>A0ABR2JTQ4</accession>
<evidence type="ECO:0000259" key="3">
    <source>
        <dbReference type="PROSITE" id="PS50053"/>
    </source>
</evidence>
<dbReference type="PROSITE" id="PS50030">
    <property type="entry name" value="UBA"/>
    <property type="match status" value="1"/>
</dbReference>
<organism evidence="4 5">
    <name type="scientific">Tritrichomonas musculus</name>
    <dbReference type="NCBI Taxonomy" id="1915356"/>
    <lineage>
        <taxon>Eukaryota</taxon>
        <taxon>Metamonada</taxon>
        <taxon>Parabasalia</taxon>
        <taxon>Tritrichomonadida</taxon>
        <taxon>Tritrichomonadidae</taxon>
        <taxon>Tritrichomonas</taxon>
    </lineage>
</organism>
<feature type="compositionally biased region" description="Pro residues" evidence="1">
    <location>
        <begin position="225"/>
        <end position="234"/>
    </location>
</feature>
<dbReference type="PROSITE" id="PS50053">
    <property type="entry name" value="UBIQUITIN_2"/>
    <property type="match status" value="1"/>
</dbReference>
<dbReference type="InterPro" id="IPR029071">
    <property type="entry name" value="Ubiquitin-like_domsf"/>
</dbReference>
<dbReference type="InterPro" id="IPR000626">
    <property type="entry name" value="Ubiquitin-like_dom"/>
</dbReference>
<gene>
    <name evidence="4" type="ORF">M9Y10_044908</name>
</gene>
<feature type="domain" description="Ubiquitin-like" evidence="3">
    <location>
        <begin position="1"/>
        <end position="77"/>
    </location>
</feature>
<dbReference type="PANTHER" id="PTHR10621">
    <property type="entry name" value="UV EXCISION REPAIR PROTEIN RAD23"/>
    <property type="match status" value="1"/>
</dbReference>
<dbReference type="CDD" id="cd14270">
    <property type="entry name" value="UBA"/>
    <property type="match status" value="1"/>
</dbReference>
<reference evidence="4 5" key="1">
    <citation type="submission" date="2024-04" db="EMBL/GenBank/DDBJ databases">
        <title>Tritrichomonas musculus Genome.</title>
        <authorList>
            <person name="Alves-Ferreira E."/>
            <person name="Grigg M."/>
            <person name="Lorenzi H."/>
            <person name="Galac M."/>
        </authorList>
    </citation>
    <scope>NUCLEOTIDE SEQUENCE [LARGE SCALE GENOMIC DNA]</scope>
    <source>
        <strain evidence="4 5">EAF2021</strain>
    </source>
</reference>
<evidence type="ECO:0000313" key="5">
    <source>
        <dbReference type="Proteomes" id="UP001470230"/>
    </source>
</evidence>
<protein>
    <recommendedName>
        <fullName evidence="6">UBA domain-containing protein</fullName>
    </recommendedName>
</protein>
<dbReference type="InterPro" id="IPR009060">
    <property type="entry name" value="UBA-like_sf"/>
</dbReference>
<dbReference type="Pfam" id="PF00240">
    <property type="entry name" value="ubiquitin"/>
    <property type="match status" value="1"/>
</dbReference>
<feature type="compositionally biased region" description="Low complexity" evidence="1">
    <location>
        <begin position="80"/>
        <end position="102"/>
    </location>
</feature>
<feature type="region of interest" description="Disordered" evidence="1">
    <location>
        <begin position="77"/>
        <end position="262"/>
    </location>
</feature>
<dbReference type="Gene3D" id="3.10.20.90">
    <property type="entry name" value="Phosphatidylinositol 3-kinase Catalytic Subunit, Chain A, domain 1"/>
    <property type="match status" value="1"/>
</dbReference>
<dbReference type="Gene3D" id="1.10.8.10">
    <property type="entry name" value="DNA helicase RuvA subunit, C-terminal domain"/>
    <property type="match status" value="1"/>
</dbReference>
<feature type="compositionally biased region" description="Low complexity" evidence="1">
    <location>
        <begin position="112"/>
        <end position="140"/>
    </location>
</feature>
<keyword evidence="5" id="KW-1185">Reference proteome</keyword>
<feature type="compositionally biased region" description="Pro residues" evidence="1">
    <location>
        <begin position="141"/>
        <end position="162"/>
    </location>
</feature>
<feature type="domain" description="UBA" evidence="2">
    <location>
        <begin position="283"/>
        <end position="323"/>
    </location>
</feature>